<comment type="caution">
    <text evidence="2">The sequence shown here is derived from an EMBL/GenBank/DDBJ whole genome shotgun (WGS) entry which is preliminary data.</text>
</comment>
<organism evidence="2 3">
    <name type="scientific">Cinchona calisaya</name>
    <dbReference type="NCBI Taxonomy" id="153742"/>
    <lineage>
        <taxon>Eukaryota</taxon>
        <taxon>Viridiplantae</taxon>
        <taxon>Streptophyta</taxon>
        <taxon>Embryophyta</taxon>
        <taxon>Tracheophyta</taxon>
        <taxon>Spermatophyta</taxon>
        <taxon>Magnoliopsida</taxon>
        <taxon>eudicotyledons</taxon>
        <taxon>Gunneridae</taxon>
        <taxon>Pentapetalae</taxon>
        <taxon>asterids</taxon>
        <taxon>lamiids</taxon>
        <taxon>Gentianales</taxon>
        <taxon>Rubiaceae</taxon>
        <taxon>Cinchonoideae</taxon>
        <taxon>Cinchoneae</taxon>
        <taxon>Cinchona</taxon>
    </lineage>
</organism>
<proteinExistence type="predicted"/>
<evidence type="ECO:0000256" key="1">
    <source>
        <dbReference type="SAM" id="Coils"/>
    </source>
</evidence>
<protein>
    <submittedName>
        <fullName evidence="2">Uncharacterized protein</fullName>
    </submittedName>
</protein>
<keyword evidence="3" id="KW-1185">Reference proteome</keyword>
<feature type="coiled-coil region" evidence="1">
    <location>
        <begin position="56"/>
        <end position="83"/>
    </location>
</feature>
<keyword evidence="1" id="KW-0175">Coiled coil</keyword>
<name>A0ABD3ATW6_9GENT</name>
<evidence type="ECO:0000313" key="3">
    <source>
        <dbReference type="Proteomes" id="UP001630127"/>
    </source>
</evidence>
<dbReference type="AlphaFoldDB" id="A0ABD3ATW6"/>
<gene>
    <name evidence="2" type="ORF">ACH5RR_003070</name>
</gene>
<dbReference type="Proteomes" id="UP001630127">
    <property type="component" value="Unassembled WGS sequence"/>
</dbReference>
<sequence>MDSAQMAFMAIGDNEVNSNYDSNDENDEDDLEAFILKLNDSLKESYARNKELVKKSNALLNANSKLVNENNRLSQENRDLKKRMHVRSKVKEEQASLKKRMDYLNALLTRKKENVVDMKRNRNLAINKNFVMFRRDDFCIVKPKSSLYGNKSIICRYCQQHGHVKNMCYVKKNEKFGMKVAWIESNFTNSNGPKKM</sequence>
<evidence type="ECO:0000313" key="2">
    <source>
        <dbReference type="EMBL" id="KAL3534609.1"/>
    </source>
</evidence>
<dbReference type="EMBL" id="JBJUIK010000002">
    <property type="protein sequence ID" value="KAL3534609.1"/>
    <property type="molecule type" value="Genomic_DNA"/>
</dbReference>
<accession>A0ABD3ATW6</accession>
<reference evidence="2 3" key="1">
    <citation type="submission" date="2024-11" db="EMBL/GenBank/DDBJ databases">
        <title>A near-complete genome assembly of Cinchona calisaya.</title>
        <authorList>
            <person name="Lian D.C."/>
            <person name="Zhao X.W."/>
            <person name="Wei L."/>
        </authorList>
    </citation>
    <scope>NUCLEOTIDE SEQUENCE [LARGE SCALE GENOMIC DNA]</scope>
    <source>
        <tissue evidence="2">Nenye</tissue>
    </source>
</reference>